<evidence type="ECO:0000313" key="3">
    <source>
        <dbReference type="Proteomes" id="UP000436989"/>
    </source>
</evidence>
<feature type="region of interest" description="Disordered" evidence="1">
    <location>
        <begin position="105"/>
        <end position="134"/>
    </location>
</feature>
<accession>A0A6N8GJG9</accession>
<feature type="compositionally biased region" description="Low complexity" evidence="1">
    <location>
        <begin position="108"/>
        <end position="134"/>
    </location>
</feature>
<dbReference type="EMBL" id="WOGU01000003">
    <property type="protein sequence ID" value="MUN62382.1"/>
    <property type="molecule type" value="Genomic_DNA"/>
</dbReference>
<sequence length="134" mass="14143">MTVTLSILTAETPAGAVEWARLFSYQLPAGHDPGLPVVLESLTEGRRRPGHTYRWTDYQVPVALVPACLLDTEHEAELDHGRITGFHGVDLLPVVAEYAVARAELHEPGPSAPGSSAPGSSESEEPGAPLSPAA</sequence>
<organism evidence="2 3">
    <name type="scientific">Kocuria sediminis</name>
    <dbReference type="NCBI Taxonomy" id="1038857"/>
    <lineage>
        <taxon>Bacteria</taxon>
        <taxon>Bacillati</taxon>
        <taxon>Actinomycetota</taxon>
        <taxon>Actinomycetes</taxon>
        <taxon>Micrococcales</taxon>
        <taxon>Micrococcaceae</taxon>
        <taxon>Kocuria</taxon>
    </lineage>
</organism>
<reference evidence="2 3" key="1">
    <citation type="submission" date="2019-12" db="EMBL/GenBank/DDBJ databases">
        <authorList>
            <person name="Shi Y."/>
        </authorList>
    </citation>
    <scope>NUCLEOTIDE SEQUENCE [LARGE SCALE GENOMIC DNA]</scope>
    <source>
        <strain evidence="2 3">JCM 17929</strain>
    </source>
</reference>
<evidence type="ECO:0000313" key="2">
    <source>
        <dbReference type="EMBL" id="MUN62382.1"/>
    </source>
</evidence>
<gene>
    <name evidence="2" type="ORF">GMA12_04365</name>
</gene>
<keyword evidence="3" id="KW-1185">Reference proteome</keyword>
<proteinExistence type="predicted"/>
<name>A0A6N8GJG9_9MICC</name>
<protein>
    <submittedName>
        <fullName evidence="2">Uncharacterized protein</fullName>
    </submittedName>
</protein>
<evidence type="ECO:0000256" key="1">
    <source>
        <dbReference type="SAM" id="MobiDB-lite"/>
    </source>
</evidence>
<dbReference type="RefSeq" id="WP_156267587.1">
    <property type="nucleotide sequence ID" value="NZ_WOGU01000003.1"/>
</dbReference>
<dbReference type="Proteomes" id="UP000436989">
    <property type="component" value="Unassembled WGS sequence"/>
</dbReference>
<comment type="caution">
    <text evidence="2">The sequence shown here is derived from an EMBL/GenBank/DDBJ whole genome shotgun (WGS) entry which is preliminary data.</text>
</comment>
<dbReference type="AlphaFoldDB" id="A0A6N8GJG9"/>